<dbReference type="Proteomes" id="UP000664835">
    <property type="component" value="Unassembled WGS sequence"/>
</dbReference>
<name>A0ABS3Q2S3_9GAMM</name>
<accession>A0ABS3Q2S3</accession>
<dbReference type="CDD" id="cd00093">
    <property type="entry name" value="HTH_XRE"/>
    <property type="match status" value="1"/>
</dbReference>
<dbReference type="InterPro" id="IPR001387">
    <property type="entry name" value="Cro/C1-type_HTH"/>
</dbReference>
<evidence type="ECO:0000313" key="3">
    <source>
        <dbReference type="Proteomes" id="UP000664835"/>
    </source>
</evidence>
<gene>
    <name evidence="2" type="ORF">J3998_03535</name>
</gene>
<sequence>MKKSVWQKKYELLAGELRAMRLAAGLTQADLAKKLDKPQSYVSKYEGCDRYLGFIEVLEVCEACESDPTSLIQKLGFSVSQ</sequence>
<comment type="caution">
    <text evidence="2">The sequence shown here is derived from an EMBL/GenBank/DDBJ whole genome shotgun (WGS) entry which is preliminary data.</text>
</comment>
<protein>
    <submittedName>
        <fullName evidence="2">Helix-turn-helix domain-containing protein</fullName>
    </submittedName>
</protein>
<organism evidence="2 3">
    <name type="scientific">Thiomicrorhabdus marina</name>
    <dbReference type="NCBI Taxonomy" id="2818442"/>
    <lineage>
        <taxon>Bacteria</taxon>
        <taxon>Pseudomonadati</taxon>
        <taxon>Pseudomonadota</taxon>
        <taxon>Gammaproteobacteria</taxon>
        <taxon>Thiotrichales</taxon>
        <taxon>Piscirickettsiaceae</taxon>
        <taxon>Thiomicrorhabdus</taxon>
    </lineage>
</organism>
<dbReference type="RefSeq" id="WP_208148065.1">
    <property type="nucleotide sequence ID" value="NZ_JAGETV010000004.1"/>
</dbReference>
<dbReference type="Pfam" id="PF13560">
    <property type="entry name" value="HTH_31"/>
    <property type="match status" value="1"/>
</dbReference>
<dbReference type="InterPro" id="IPR010982">
    <property type="entry name" value="Lambda_DNA-bd_dom_sf"/>
</dbReference>
<dbReference type="PROSITE" id="PS50943">
    <property type="entry name" value="HTH_CROC1"/>
    <property type="match status" value="1"/>
</dbReference>
<dbReference type="SMART" id="SM00530">
    <property type="entry name" value="HTH_XRE"/>
    <property type="match status" value="1"/>
</dbReference>
<dbReference type="EMBL" id="JAGETV010000004">
    <property type="protein sequence ID" value="MBO1926639.1"/>
    <property type="molecule type" value="Genomic_DNA"/>
</dbReference>
<dbReference type="Gene3D" id="1.10.260.40">
    <property type="entry name" value="lambda repressor-like DNA-binding domains"/>
    <property type="match status" value="1"/>
</dbReference>
<evidence type="ECO:0000259" key="1">
    <source>
        <dbReference type="PROSITE" id="PS50943"/>
    </source>
</evidence>
<dbReference type="SUPFAM" id="SSF47413">
    <property type="entry name" value="lambda repressor-like DNA-binding domains"/>
    <property type="match status" value="1"/>
</dbReference>
<proteinExistence type="predicted"/>
<feature type="domain" description="HTH cro/C1-type" evidence="1">
    <location>
        <begin position="17"/>
        <end position="71"/>
    </location>
</feature>
<reference evidence="2 3" key="1">
    <citation type="submission" date="2021-03" db="EMBL/GenBank/DDBJ databases">
        <title>Thiomicrorhabdus sp.nov.,novel sulfur-oxidizing bacteria isolated from coastal sediment.</title>
        <authorList>
            <person name="Liu X."/>
        </authorList>
    </citation>
    <scope>NUCLEOTIDE SEQUENCE [LARGE SCALE GENOMIC DNA]</scope>
    <source>
        <strain evidence="2 3">6S2-11</strain>
    </source>
</reference>
<evidence type="ECO:0000313" key="2">
    <source>
        <dbReference type="EMBL" id="MBO1926639.1"/>
    </source>
</evidence>
<keyword evidence="3" id="KW-1185">Reference proteome</keyword>